<feature type="domain" description="Cyclic nucleotide-binding" evidence="2">
    <location>
        <begin position="283"/>
        <end position="328"/>
    </location>
</feature>
<dbReference type="AlphaFoldDB" id="A0A5D4RCP7"/>
<dbReference type="EMBL" id="VTER01000004">
    <property type="protein sequence ID" value="TYS49145.1"/>
    <property type="molecule type" value="Genomic_DNA"/>
</dbReference>
<evidence type="ECO:0000256" key="1">
    <source>
        <dbReference type="SAM" id="SignalP"/>
    </source>
</evidence>
<dbReference type="PANTHER" id="PTHR47197">
    <property type="entry name" value="PROTEIN NIRF"/>
    <property type="match status" value="1"/>
</dbReference>
<evidence type="ECO:0000313" key="3">
    <source>
        <dbReference type="EMBL" id="TYS49145.1"/>
    </source>
</evidence>
<dbReference type="PROSITE" id="PS51257">
    <property type="entry name" value="PROKAR_LIPOPROTEIN"/>
    <property type="match status" value="1"/>
</dbReference>
<comment type="caution">
    <text evidence="3">The sequence shown here is derived from an EMBL/GenBank/DDBJ whole genome shotgun (WGS) entry which is preliminary data.</text>
</comment>
<protein>
    <submittedName>
        <fullName evidence="3">WD40 repeat domain-containing protein</fullName>
    </submittedName>
</protein>
<dbReference type="InterPro" id="IPR011964">
    <property type="entry name" value="YVTN_b-propeller_repeat"/>
</dbReference>
<proteinExistence type="predicted"/>
<dbReference type="PROSITE" id="PS50042">
    <property type="entry name" value="CNMP_BINDING_3"/>
    <property type="match status" value="1"/>
</dbReference>
<dbReference type="RefSeq" id="WP_148974299.1">
    <property type="nucleotide sequence ID" value="NZ_JBNIKT010000029.1"/>
</dbReference>
<feature type="signal peptide" evidence="1">
    <location>
        <begin position="1"/>
        <end position="18"/>
    </location>
</feature>
<dbReference type="PANTHER" id="PTHR47197:SF3">
    <property type="entry name" value="DIHYDRO-HEME D1 DEHYDROGENASE"/>
    <property type="match status" value="1"/>
</dbReference>
<accession>A0A5D4RCP7</accession>
<keyword evidence="1" id="KW-0732">Signal</keyword>
<evidence type="ECO:0000259" key="2">
    <source>
        <dbReference type="PROSITE" id="PS50042"/>
    </source>
</evidence>
<gene>
    <name evidence="3" type="ORF">FZD51_07915</name>
</gene>
<dbReference type="SUPFAM" id="SSF51004">
    <property type="entry name" value="C-terminal (heme d1) domain of cytochrome cd1-nitrite reductase"/>
    <property type="match status" value="1"/>
</dbReference>
<dbReference type="InterPro" id="IPR011048">
    <property type="entry name" value="Haem_d1_sf"/>
</dbReference>
<dbReference type="NCBIfam" id="TIGR02276">
    <property type="entry name" value="beta_rpt_yvtn"/>
    <property type="match status" value="1"/>
</dbReference>
<sequence length="328" mass="35501">MRAIALTLGYACMLLVLAACSSEQYPPIAKDKKVAATVNIKDMSLTFIDLDIMGEAATWDLQKPYTGGMILPDGDSLLLYGKQLETVDLYSLEKGEKIGEWPAGTGIVNGRLLSGRKEIAFADQDKDEVRFYDLNGKETGAVKTEADPLTILEEKEKGRLFVSSFKQEIMTVIDINQGRKISSFKIHPSAAGALIREEEGELWIGGHGEGAEAEKDIHVYSLETGRLAKTIPAPTMPVGFAELKGSIFALSHGSSTLYKMDGGSKEAGSIQVGANPFEMLPFGEYLIIAGYDSNDVHLIDPGPLQVIKTIKTGEGPFQIILRGDVGNE</sequence>
<organism evidence="3 4">
    <name type="scientific">Bacillus infantis</name>
    <dbReference type="NCBI Taxonomy" id="324767"/>
    <lineage>
        <taxon>Bacteria</taxon>
        <taxon>Bacillati</taxon>
        <taxon>Bacillota</taxon>
        <taxon>Bacilli</taxon>
        <taxon>Bacillales</taxon>
        <taxon>Bacillaceae</taxon>
        <taxon>Bacillus</taxon>
    </lineage>
</organism>
<dbReference type="InterPro" id="IPR000595">
    <property type="entry name" value="cNMP-bd_dom"/>
</dbReference>
<dbReference type="InterPro" id="IPR051200">
    <property type="entry name" value="Host-pathogen_enzymatic-act"/>
</dbReference>
<feature type="chain" id="PRO_5038991712" evidence="1">
    <location>
        <begin position="19"/>
        <end position="328"/>
    </location>
</feature>
<dbReference type="Gene3D" id="2.130.10.10">
    <property type="entry name" value="YVTN repeat-like/Quinoprotein amine dehydrogenase"/>
    <property type="match status" value="2"/>
</dbReference>
<dbReference type="InterPro" id="IPR015943">
    <property type="entry name" value="WD40/YVTN_repeat-like_dom_sf"/>
</dbReference>
<name>A0A5D4RCP7_9BACI</name>
<dbReference type="Proteomes" id="UP000322139">
    <property type="component" value="Unassembled WGS sequence"/>
</dbReference>
<evidence type="ECO:0000313" key="4">
    <source>
        <dbReference type="Proteomes" id="UP000322139"/>
    </source>
</evidence>
<reference evidence="3 4" key="1">
    <citation type="submission" date="2019-08" db="EMBL/GenBank/DDBJ databases">
        <title>Bacillus genomes from the desert of Cuatro Cienegas, Coahuila.</title>
        <authorList>
            <person name="Olmedo-Alvarez G."/>
        </authorList>
    </citation>
    <scope>NUCLEOTIDE SEQUENCE [LARGE SCALE GENOMIC DNA]</scope>
    <source>
        <strain evidence="3 4">CH446_14T</strain>
    </source>
</reference>